<feature type="transmembrane region" description="Helical" evidence="1">
    <location>
        <begin position="249"/>
        <end position="268"/>
    </location>
</feature>
<keyword evidence="1" id="KW-0812">Transmembrane</keyword>
<reference evidence="2 3" key="1">
    <citation type="submission" date="2019-06" db="EMBL/GenBank/DDBJ databases">
        <title>Sequencing the genomes of 1000 actinobacteria strains.</title>
        <authorList>
            <person name="Klenk H.-P."/>
        </authorList>
    </citation>
    <scope>NUCLEOTIDE SEQUENCE [LARGE SCALE GENOMIC DNA]</scope>
    <source>
        <strain evidence="2 3">DSM 12362</strain>
    </source>
</reference>
<feature type="transmembrane region" description="Helical" evidence="1">
    <location>
        <begin position="64"/>
        <end position="85"/>
    </location>
</feature>
<dbReference type="EMBL" id="VFPU01000001">
    <property type="protein sequence ID" value="TQM95772.1"/>
    <property type="molecule type" value="Genomic_DNA"/>
</dbReference>
<name>A0A543KL12_9MICO</name>
<gene>
    <name evidence="2" type="ORF">FB476_0622</name>
</gene>
<feature type="transmembrane region" description="Helical" evidence="1">
    <location>
        <begin position="30"/>
        <end position="52"/>
    </location>
</feature>
<evidence type="ECO:0000313" key="2">
    <source>
        <dbReference type="EMBL" id="TQM95772.1"/>
    </source>
</evidence>
<feature type="transmembrane region" description="Helical" evidence="1">
    <location>
        <begin position="92"/>
        <end position="113"/>
    </location>
</feature>
<organism evidence="2 3">
    <name type="scientific">Ornithinimicrobium humiphilum</name>
    <dbReference type="NCBI Taxonomy" id="125288"/>
    <lineage>
        <taxon>Bacteria</taxon>
        <taxon>Bacillati</taxon>
        <taxon>Actinomycetota</taxon>
        <taxon>Actinomycetes</taxon>
        <taxon>Micrococcales</taxon>
        <taxon>Ornithinimicrobiaceae</taxon>
        <taxon>Ornithinimicrobium</taxon>
    </lineage>
</organism>
<keyword evidence="1" id="KW-0472">Membrane</keyword>
<feature type="transmembrane region" description="Helical" evidence="1">
    <location>
        <begin position="119"/>
        <end position="137"/>
    </location>
</feature>
<comment type="caution">
    <text evidence="2">The sequence shown here is derived from an EMBL/GenBank/DDBJ whole genome shotgun (WGS) entry which is preliminary data.</text>
</comment>
<evidence type="ECO:0000256" key="1">
    <source>
        <dbReference type="SAM" id="Phobius"/>
    </source>
</evidence>
<dbReference type="AlphaFoldDB" id="A0A543KL12"/>
<keyword evidence="3" id="KW-1185">Reference proteome</keyword>
<evidence type="ECO:0000313" key="3">
    <source>
        <dbReference type="Proteomes" id="UP000315133"/>
    </source>
</evidence>
<feature type="transmembrane region" description="Helical" evidence="1">
    <location>
        <begin position="218"/>
        <end position="237"/>
    </location>
</feature>
<protein>
    <submittedName>
        <fullName evidence="2">Uncharacterized protein</fullName>
    </submittedName>
</protein>
<feature type="transmembrane region" description="Helical" evidence="1">
    <location>
        <begin position="192"/>
        <end position="211"/>
    </location>
</feature>
<accession>A0A543KL12</accession>
<dbReference type="Proteomes" id="UP000315133">
    <property type="component" value="Unassembled WGS sequence"/>
</dbReference>
<proteinExistence type="predicted"/>
<feature type="transmembrane region" description="Helical" evidence="1">
    <location>
        <begin position="149"/>
        <end position="168"/>
    </location>
</feature>
<keyword evidence="1" id="KW-1133">Transmembrane helix</keyword>
<sequence>MGTPTAPGVASAAPGAAPSARYAVRRWQRVVAGLMVPFWSVLPGMGLIDLQVMFVPDSYYADSVALMVSWGAFLTFLVALPFGWFAVRPQEALPVAVVLAVGAATLLVGAVLGGQWPPAVVALLVVVSALPVLPAALHQARAEGLVLRVRPALLLLPLAAAPTAWRYAADAFSTAQTDPSREAWQTNGVDHWPVQGSLAIAVVALLVVLAHWPRAVPVVRAAVAITLGTMALCWAAFPDTVGSVDSVPVAAGTLALALLVALTGKPATARSSVRRPTT</sequence>